<dbReference type="Proteomes" id="UP001230649">
    <property type="component" value="Unassembled WGS sequence"/>
</dbReference>
<sequence>MNEPSQDDSFGGLPPAEHSSLSNPVGASSGLEQGIRTLFSELDLRLHEKQFPKVSRRGRKSEEEKNQEYLKSSAEYVLKLENVVRASYPCIAEHLQKKDGKVLAMEPGAPIASGGTSLLSGTSPPSQMSTSATQDGSIGTAPLFGARVTRPLKAGE</sequence>
<keyword evidence="2" id="KW-1185">Reference proteome</keyword>
<reference evidence="1" key="1">
    <citation type="submission" date="2023-04" db="EMBL/GenBank/DDBJ databases">
        <title>Draft Genome sequencing of Naganishia species isolated from polar environments using Oxford Nanopore Technology.</title>
        <authorList>
            <person name="Leo P."/>
            <person name="Venkateswaran K."/>
        </authorList>
    </citation>
    <scope>NUCLEOTIDE SEQUENCE</scope>
    <source>
        <strain evidence="1">MNA-CCFEE 5262</strain>
    </source>
</reference>
<proteinExistence type="predicted"/>
<evidence type="ECO:0000313" key="2">
    <source>
        <dbReference type="Proteomes" id="UP001230649"/>
    </source>
</evidence>
<organism evidence="1 2">
    <name type="scientific">Naganishia adeliensis</name>
    <dbReference type="NCBI Taxonomy" id="92952"/>
    <lineage>
        <taxon>Eukaryota</taxon>
        <taxon>Fungi</taxon>
        <taxon>Dikarya</taxon>
        <taxon>Basidiomycota</taxon>
        <taxon>Agaricomycotina</taxon>
        <taxon>Tremellomycetes</taxon>
        <taxon>Filobasidiales</taxon>
        <taxon>Filobasidiaceae</taxon>
        <taxon>Naganishia</taxon>
    </lineage>
</organism>
<evidence type="ECO:0000313" key="1">
    <source>
        <dbReference type="EMBL" id="KAJ9091442.1"/>
    </source>
</evidence>
<comment type="caution">
    <text evidence="1">The sequence shown here is derived from an EMBL/GenBank/DDBJ whole genome shotgun (WGS) entry which is preliminary data.</text>
</comment>
<protein>
    <submittedName>
        <fullName evidence="1">Uncharacterized protein</fullName>
    </submittedName>
</protein>
<name>A0ACC2UYL4_9TREE</name>
<gene>
    <name evidence="1" type="ORF">QFC20_007632</name>
</gene>
<dbReference type="EMBL" id="JASBWS010000201">
    <property type="protein sequence ID" value="KAJ9091442.1"/>
    <property type="molecule type" value="Genomic_DNA"/>
</dbReference>
<accession>A0ACC2UYL4</accession>